<dbReference type="Proteomes" id="UP000765509">
    <property type="component" value="Unassembled WGS sequence"/>
</dbReference>
<proteinExistence type="predicted"/>
<gene>
    <name evidence="2" type="ORF">O181_069036</name>
</gene>
<evidence type="ECO:0000313" key="2">
    <source>
        <dbReference type="EMBL" id="MBW0529321.1"/>
    </source>
</evidence>
<feature type="region of interest" description="Disordered" evidence="1">
    <location>
        <begin position="71"/>
        <end position="102"/>
    </location>
</feature>
<evidence type="ECO:0000313" key="3">
    <source>
        <dbReference type="Proteomes" id="UP000765509"/>
    </source>
</evidence>
<feature type="compositionally biased region" description="Basic and acidic residues" evidence="1">
    <location>
        <begin position="88"/>
        <end position="99"/>
    </location>
</feature>
<protein>
    <submittedName>
        <fullName evidence="2">Uncharacterized protein</fullName>
    </submittedName>
</protein>
<sequence>MSPSSLTHQNSPTPTLSLTSEFEDLPQFSQTSSLTFPQFKHLPTGAPLQEYPNNNNLPNFHVPMSKGALCQASSNIPPVPQSTTENKLLPKDNHTFNRADHHRPKMMSEISNLLIMGTFSMFICSTDKKNFPIWKSLVGLKLGSEVIESNLNNPPHAPQWHFFVPQSLFFEKHLERWDLIVS</sequence>
<feature type="compositionally biased region" description="Polar residues" evidence="1">
    <location>
        <begin position="71"/>
        <end position="86"/>
    </location>
</feature>
<evidence type="ECO:0000256" key="1">
    <source>
        <dbReference type="SAM" id="MobiDB-lite"/>
    </source>
</evidence>
<dbReference type="AlphaFoldDB" id="A0A9Q3EVZ5"/>
<name>A0A9Q3EVZ5_9BASI</name>
<comment type="caution">
    <text evidence="2">The sequence shown here is derived from an EMBL/GenBank/DDBJ whole genome shotgun (WGS) entry which is preliminary data.</text>
</comment>
<dbReference type="EMBL" id="AVOT02035050">
    <property type="protein sequence ID" value="MBW0529321.1"/>
    <property type="molecule type" value="Genomic_DNA"/>
</dbReference>
<reference evidence="2" key="1">
    <citation type="submission" date="2021-03" db="EMBL/GenBank/DDBJ databases">
        <title>Draft genome sequence of rust myrtle Austropuccinia psidii MF-1, a brazilian biotype.</title>
        <authorList>
            <person name="Quecine M.C."/>
            <person name="Pachon D.M.R."/>
            <person name="Bonatelli M.L."/>
            <person name="Correr F.H."/>
            <person name="Franceschini L.M."/>
            <person name="Leite T.F."/>
            <person name="Margarido G.R.A."/>
            <person name="Almeida C.A."/>
            <person name="Ferrarezi J.A."/>
            <person name="Labate C.A."/>
        </authorList>
    </citation>
    <scope>NUCLEOTIDE SEQUENCE</scope>
    <source>
        <strain evidence="2">MF-1</strain>
    </source>
</reference>
<keyword evidence="3" id="KW-1185">Reference proteome</keyword>
<organism evidence="2 3">
    <name type="scientific">Austropuccinia psidii MF-1</name>
    <dbReference type="NCBI Taxonomy" id="1389203"/>
    <lineage>
        <taxon>Eukaryota</taxon>
        <taxon>Fungi</taxon>
        <taxon>Dikarya</taxon>
        <taxon>Basidiomycota</taxon>
        <taxon>Pucciniomycotina</taxon>
        <taxon>Pucciniomycetes</taxon>
        <taxon>Pucciniales</taxon>
        <taxon>Sphaerophragmiaceae</taxon>
        <taxon>Austropuccinia</taxon>
    </lineage>
</organism>
<accession>A0A9Q3EVZ5</accession>